<dbReference type="AlphaFoldDB" id="A0A212KJ51"/>
<feature type="domain" description="HTH marR-type" evidence="4">
    <location>
        <begin position="1"/>
        <end position="143"/>
    </location>
</feature>
<name>A0A212KJ51_9PROT</name>
<dbReference type="InterPro" id="IPR000835">
    <property type="entry name" value="HTH_MarR-typ"/>
</dbReference>
<dbReference type="InterPro" id="IPR036388">
    <property type="entry name" value="WH-like_DNA-bd_sf"/>
</dbReference>
<dbReference type="PANTHER" id="PTHR35790">
    <property type="entry name" value="HTH-TYPE TRANSCRIPTIONAL REGULATOR PCHR"/>
    <property type="match status" value="1"/>
</dbReference>
<dbReference type="SMART" id="SM00347">
    <property type="entry name" value="HTH_MARR"/>
    <property type="match status" value="1"/>
</dbReference>
<protein>
    <recommendedName>
        <fullName evidence="4">HTH marR-type domain-containing protein</fullName>
    </recommendedName>
</protein>
<dbReference type="PROSITE" id="PS50995">
    <property type="entry name" value="HTH_MARR_2"/>
    <property type="match status" value="1"/>
</dbReference>
<dbReference type="Gene3D" id="1.10.10.10">
    <property type="entry name" value="Winged helix-like DNA-binding domain superfamily/Winged helix DNA-binding domain"/>
    <property type="match status" value="1"/>
</dbReference>
<evidence type="ECO:0000313" key="5">
    <source>
        <dbReference type="EMBL" id="SBW11671.1"/>
    </source>
</evidence>
<evidence type="ECO:0000256" key="1">
    <source>
        <dbReference type="ARBA" id="ARBA00023015"/>
    </source>
</evidence>
<keyword evidence="1" id="KW-0805">Transcription regulation</keyword>
<dbReference type="GO" id="GO:0003677">
    <property type="term" value="F:DNA binding"/>
    <property type="evidence" value="ECO:0007669"/>
    <property type="project" value="UniProtKB-KW"/>
</dbReference>
<organism evidence="5">
    <name type="scientific">uncultured Alphaproteobacteria bacterium</name>
    <dbReference type="NCBI Taxonomy" id="91750"/>
    <lineage>
        <taxon>Bacteria</taxon>
        <taxon>Pseudomonadati</taxon>
        <taxon>Pseudomonadota</taxon>
        <taxon>Alphaproteobacteria</taxon>
        <taxon>environmental samples</taxon>
    </lineage>
</organism>
<keyword evidence="2" id="KW-0238">DNA-binding</keyword>
<dbReference type="GO" id="GO:0003700">
    <property type="term" value="F:DNA-binding transcription factor activity"/>
    <property type="evidence" value="ECO:0007669"/>
    <property type="project" value="InterPro"/>
</dbReference>
<dbReference type="Pfam" id="PF01047">
    <property type="entry name" value="MarR"/>
    <property type="match status" value="1"/>
</dbReference>
<dbReference type="InterPro" id="IPR036390">
    <property type="entry name" value="WH_DNA-bd_sf"/>
</dbReference>
<dbReference type="SUPFAM" id="SSF46785">
    <property type="entry name" value="Winged helix' DNA-binding domain"/>
    <property type="match status" value="1"/>
</dbReference>
<evidence type="ECO:0000256" key="3">
    <source>
        <dbReference type="ARBA" id="ARBA00023163"/>
    </source>
</evidence>
<dbReference type="InterPro" id="IPR052067">
    <property type="entry name" value="Metal_resp_HTH_trans_reg"/>
</dbReference>
<dbReference type="PANTHER" id="PTHR35790:SF4">
    <property type="entry name" value="HTH-TYPE TRANSCRIPTIONAL REGULATOR PCHR"/>
    <property type="match status" value="1"/>
</dbReference>
<dbReference type="EMBL" id="FLUO01000002">
    <property type="protein sequence ID" value="SBW11671.1"/>
    <property type="molecule type" value="Genomic_DNA"/>
</dbReference>
<sequence length="149" mass="17015">MLQDAQDFLALWKDLINRVVFLEKRYVFCYEDLRLHPSELHVLLAIHNEPEANATRLAARLGVTKGAVSQALKRLEGKGVIIKSVDPSQKNEVTVLFTTVGRRAVESFLTQRSVARQRFHKHLSSLSETEKETLRRFLEEATSFLPLGK</sequence>
<accession>A0A212KJ51</accession>
<evidence type="ECO:0000259" key="4">
    <source>
        <dbReference type="PROSITE" id="PS50995"/>
    </source>
</evidence>
<evidence type="ECO:0000256" key="2">
    <source>
        <dbReference type="ARBA" id="ARBA00023125"/>
    </source>
</evidence>
<reference evidence="5" key="1">
    <citation type="submission" date="2016-04" db="EMBL/GenBank/DDBJ databases">
        <authorList>
            <person name="Evans L.H."/>
            <person name="Alamgir A."/>
            <person name="Owens N."/>
            <person name="Weber N.D."/>
            <person name="Virtaneva K."/>
            <person name="Barbian K."/>
            <person name="Babar A."/>
            <person name="Rosenke K."/>
        </authorList>
    </citation>
    <scope>NUCLEOTIDE SEQUENCE</scope>
    <source>
        <strain evidence="5">86</strain>
    </source>
</reference>
<gene>
    <name evidence="5" type="ORF">KL86APRO_20267</name>
</gene>
<keyword evidence="3" id="KW-0804">Transcription</keyword>
<proteinExistence type="predicted"/>